<dbReference type="Proteomes" id="UP000555003">
    <property type="component" value="Unassembled WGS sequence"/>
</dbReference>
<gene>
    <name evidence="1" type="ORF">GGR22_001687</name>
</gene>
<evidence type="ECO:0000313" key="2">
    <source>
        <dbReference type="Proteomes" id="UP000555003"/>
    </source>
</evidence>
<accession>A0ABR6DPD7</accession>
<dbReference type="RefSeq" id="WP_182493539.1">
    <property type="nucleotide sequence ID" value="NZ_JACJIS010000001.1"/>
</dbReference>
<comment type="caution">
    <text evidence="1">The sequence shown here is derived from an EMBL/GenBank/DDBJ whole genome shotgun (WGS) entry which is preliminary data.</text>
</comment>
<dbReference type="EMBL" id="JACJIS010000001">
    <property type="protein sequence ID" value="MBA9073561.1"/>
    <property type="molecule type" value="Genomic_DNA"/>
</dbReference>
<evidence type="ECO:0000313" key="1">
    <source>
        <dbReference type="EMBL" id="MBA9073561.1"/>
    </source>
</evidence>
<name>A0ABR6DPD7_9FLAO</name>
<sequence length="701" mass="82069">MSTYIKIAFLLILGLTGNKIFSQEHPIYDIERKLMQGDKNALKEIADYFDSEKQLVEYLGYHRIETVERQVAKRIVLENCLFTEKEINIDDNTSKNHFLKFINQNYERINFSTLAEAFLITPLEERAVKTEFREVTDVKQQELSNNKSELLNQEWVNSAGIKSQLQHKDSKCLLTIASELFKIRYRFNVYHFNKDEYIDLLSLLTHIEIGVPNDTQTISWHINKDFYPESSLNLLIYFASNYKDFAWDTQKEIFVNPKIRVSKTDKETALFQLLNNTDDAIALDAFTQLTNCDPVNVIKLAKEYNEAGIKHNYAIGIFPYKFLMQLVQLVSIYKQYGINYNTNPKVKQYIDSLKADLSFKERRSLENEIINQLTLNDISSFEYWALINESSWNCTYSSGRILDIFYSNHFIEILNNSQQLNIYLKKSSLFNHLGIIGVCNNYLKKFTNLKEIGLEKLNSLETSDQEIKTQIEKAKSFCNTSIKVPNDTKKINDANKDFHVGNLKKIIRGIHKMKNQKKMEDSLTELLSQINYKQIGKAMKEIENIKFLESEWKKYSFLERDFGFFIYDNFDTITTRKEFIVDYNKFSEFDFYKNMLMKAGLNYFMKNNLLDYDKIYDALKYNVVVAFVGGGGGKKDNEVYSIVKLLELTHKTTLGYPKKICNSNGIYGCDSQDRANYWMQYLVDNKLLKQGHKEPVSFHHE</sequence>
<proteinExistence type="predicted"/>
<organism evidence="1 2">
    <name type="scientific">Flavobacterium gossypii</name>
    <dbReference type="NCBI Taxonomy" id="1646119"/>
    <lineage>
        <taxon>Bacteria</taxon>
        <taxon>Pseudomonadati</taxon>
        <taxon>Bacteroidota</taxon>
        <taxon>Flavobacteriia</taxon>
        <taxon>Flavobacteriales</taxon>
        <taxon>Flavobacteriaceae</taxon>
        <taxon>Flavobacterium</taxon>
    </lineage>
</organism>
<protein>
    <submittedName>
        <fullName evidence="1">Uncharacterized protein</fullName>
    </submittedName>
</protein>
<reference evidence="1 2" key="1">
    <citation type="submission" date="2020-08" db="EMBL/GenBank/DDBJ databases">
        <title>Genomic Encyclopedia of Type Strains, Phase IV (KMG-IV): sequencing the most valuable type-strain genomes for metagenomic binning, comparative biology and taxonomic classification.</title>
        <authorList>
            <person name="Goeker M."/>
        </authorList>
    </citation>
    <scope>NUCLEOTIDE SEQUENCE [LARGE SCALE GENOMIC DNA]</scope>
    <source>
        <strain evidence="1 2">DSM 100397</strain>
    </source>
</reference>
<keyword evidence="2" id="KW-1185">Reference proteome</keyword>